<feature type="domain" description="Reverse transcriptase zinc-binding" evidence="2">
    <location>
        <begin position="9"/>
        <end position="98"/>
    </location>
</feature>
<evidence type="ECO:0000259" key="2">
    <source>
        <dbReference type="Pfam" id="PF13966"/>
    </source>
</evidence>
<dbReference type="Proteomes" id="UP001318860">
    <property type="component" value="Unassembled WGS sequence"/>
</dbReference>
<accession>A0ABR0UWK5</accession>
<dbReference type="Pfam" id="PF13456">
    <property type="entry name" value="RVT_3"/>
    <property type="match status" value="1"/>
</dbReference>
<dbReference type="SUPFAM" id="SSF53098">
    <property type="entry name" value="Ribonuclease H-like"/>
    <property type="match status" value="1"/>
</dbReference>
<keyword evidence="4" id="KW-1185">Reference proteome</keyword>
<sequence>MAFFKNGQYLVKSGYRISLNGDNQDRRVVSSMWKKLWKLKVPPKVKHFVWRVCKDSIPTHSNLSRRHVEVDCHCVLCRVDYETAWHVFLECKISKECWDKAGLKELIAVWSVNVESMKEFVENVLSHQDEWIVAKTLMMLWSQWKERNEVLWNNKCSSSIGIISTAVSMLSNWCTANSVCSYGDAPDFFQQQPGLNWFGTTANSSYGGAADSVQQHPSRWKPAEFPFFKCNVDAALSRHKNSTGIAMVVRDDNGEFVVARTVVFQGLYEVREAEAIGIREALSWTKNLGFQQLIIETDAKYVVDGLVSLEPGISEFDNILKECQILLQSEPAFSVTFVHRNGNRVAHALAKEAFSFDSPFVWSSPPLVF</sequence>
<dbReference type="InterPro" id="IPR026960">
    <property type="entry name" value="RVT-Znf"/>
</dbReference>
<gene>
    <name evidence="3" type="ORF">DH2020_039582</name>
</gene>
<dbReference type="PANTHER" id="PTHR47074">
    <property type="entry name" value="BNAC02G40300D PROTEIN"/>
    <property type="match status" value="1"/>
</dbReference>
<feature type="domain" description="RNase H type-1" evidence="1">
    <location>
        <begin position="231"/>
        <end position="353"/>
    </location>
</feature>
<dbReference type="EMBL" id="JABTTQ020002023">
    <property type="protein sequence ID" value="KAK6126674.1"/>
    <property type="molecule type" value="Genomic_DNA"/>
</dbReference>
<evidence type="ECO:0000259" key="1">
    <source>
        <dbReference type="Pfam" id="PF13456"/>
    </source>
</evidence>
<dbReference type="Pfam" id="PF13966">
    <property type="entry name" value="zf-RVT"/>
    <property type="match status" value="1"/>
</dbReference>
<dbReference type="CDD" id="cd06222">
    <property type="entry name" value="RNase_H_like"/>
    <property type="match status" value="1"/>
</dbReference>
<dbReference type="InterPro" id="IPR002156">
    <property type="entry name" value="RNaseH_domain"/>
</dbReference>
<dbReference type="InterPro" id="IPR036397">
    <property type="entry name" value="RNaseH_sf"/>
</dbReference>
<dbReference type="InterPro" id="IPR052929">
    <property type="entry name" value="RNase_H-like_EbsB-rel"/>
</dbReference>
<protein>
    <submittedName>
        <fullName evidence="3">Uncharacterized protein</fullName>
    </submittedName>
</protein>
<dbReference type="Gene3D" id="3.30.420.10">
    <property type="entry name" value="Ribonuclease H-like superfamily/Ribonuclease H"/>
    <property type="match status" value="1"/>
</dbReference>
<name>A0ABR0UWK5_REHGL</name>
<evidence type="ECO:0000313" key="4">
    <source>
        <dbReference type="Proteomes" id="UP001318860"/>
    </source>
</evidence>
<proteinExistence type="predicted"/>
<dbReference type="InterPro" id="IPR012337">
    <property type="entry name" value="RNaseH-like_sf"/>
</dbReference>
<organism evidence="3 4">
    <name type="scientific">Rehmannia glutinosa</name>
    <name type="common">Chinese foxglove</name>
    <dbReference type="NCBI Taxonomy" id="99300"/>
    <lineage>
        <taxon>Eukaryota</taxon>
        <taxon>Viridiplantae</taxon>
        <taxon>Streptophyta</taxon>
        <taxon>Embryophyta</taxon>
        <taxon>Tracheophyta</taxon>
        <taxon>Spermatophyta</taxon>
        <taxon>Magnoliopsida</taxon>
        <taxon>eudicotyledons</taxon>
        <taxon>Gunneridae</taxon>
        <taxon>Pentapetalae</taxon>
        <taxon>asterids</taxon>
        <taxon>lamiids</taxon>
        <taxon>Lamiales</taxon>
        <taxon>Orobanchaceae</taxon>
        <taxon>Rehmannieae</taxon>
        <taxon>Rehmannia</taxon>
    </lineage>
</organism>
<evidence type="ECO:0000313" key="3">
    <source>
        <dbReference type="EMBL" id="KAK6126674.1"/>
    </source>
</evidence>
<comment type="caution">
    <text evidence="3">The sequence shown here is derived from an EMBL/GenBank/DDBJ whole genome shotgun (WGS) entry which is preliminary data.</text>
</comment>
<reference evidence="3 4" key="1">
    <citation type="journal article" date="2021" name="Comput. Struct. Biotechnol. J.">
        <title>De novo genome assembly of the potent medicinal plant Rehmannia glutinosa using nanopore technology.</title>
        <authorList>
            <person name="Ma L."/>
            <person name="Dong C."/>
            <person name="Song C."/>
            <person name="Wang X."/>
            <person name="Zheng X."/>
            <person name="Niu Y."/>
            <person name="Chen S."/>
            <person name="Feng W."/>
        </authorList>
    </citation>
    <scope>NUCLEOTIDE SEQUENCE [LARGE SCALE GENOMIC DNA]</scope>
    <source>
        <strain evidence="3">DH-2019</strain>
    </source>
</reference>
<dbReference type="InterPro" id="IPR044730">
    <property type="entry name" value="RNase_H-like_dom_plant"/>
</dbReference>
<dbReference type="PANTHER" id="PTHR47074:SF54">
    <property type="entry name" value="RNASE H TYPE-1 DOMAIN-CONTAINING PROTEIN"/>
    <property type="match status" value="1"/>
</dbReference>